<dbReference type="InterPro" id="IPR036179">
    <property type="entry name" value="Ig-like_dom_sf"/>
</dbReference>
<dbReference type="CDD" id="cd00098">
    <property type="entry name" value="IgC1"/>
    <property type="match status" value="1"/>
</dbReference>
<evidence type="ECO:0000259" key="3">
    <source>
        <dbReference type="PROSITE" id="PS50835"/>
    </source>
</evidence>
<dbReference type="SMART" id="SM00407">
    <property type="entry name" value="IGc1"/>
    <property type="match status" value="1"/>
</dbReference>
<dbReference type="InterPro" id="IPR013783">
    <property type="entry name" value="Ig-like_fold"/>
</dbReference>
<evidence type="ECO:0000256" key="2">
    <source>
        <dbReference type="SAM" id="Phobius"/>
    </source>
</evidence>
<comment type="caution">
    <text evidence="4">The sequence shown here is derived from an EMBL/GenBank/DDBJ whole genome shotgun (WGS) entry which is preliminary data.</text>
</comment>
<organism evidence="4 5">
    <name type="scientific">Phoxinus phoxinus</name>
    <name type="common">Eurasian minnow</name>
    <dbReference type="NCBI Taxonomy" id="58324"/>
    <lineage>
        <taxon>Eukaryota</taxon>
        <taxon>Metazoa</taxon>
        <taxon>Chordata</taxon>
        <taxon>Craniata</taxon>
        <taxon>Vertebrata</taxon>
        <taxon>Euteleostomi</taxon>
        <taxon>Actinopterygii</taxon>
        <taxon>Neopterygii</taxon>
        <taxon>Teleostei</taxon>
        <taxon>Ostariophysi</taxon>
        <taxon>Cypriniformes</taxon>
        <taxon>Leuciscidae</taxon>
        <taxon>Phoxininae</taxon>
        <taxon>Phoxinus</taxon>
    </lineage>
</organism>
<accession>A0AAN9HDY3</accession>
<dbReference type="SUPFAM" id="SSF48726">
    <property type="entry name" value="Immunoglobulin"/>
    <property type="match status" value="3"/>
</dbReference>
<name>A0AAN9HDY3_9TELE</name>
<dbReference type="Gene3D" id="2.60.40.10">
    <property type="entry name" value="Immunoglobulins"/>
    <property type="match status" value="3"/>
</dbReference>
<feature type="domain" description="Ig-like" evidence="3">
    <location>
        <begin position="1"/>
        <end position="76"/>
    </location>
</feature>
<keyword evidence="2" id="KW-1133">Transmembrane helix</keyword>
<keyword evidence="1" id="KW-0393">Immunoglobulin domain</keyword>
<gene>
    <name evidence="4" type="ORF">R3I93_001804</name>
</gene>
<feature type="transmembrane region" description="Helical" evidence="2">
    <location>
        <begin position="308"/>
        <end position="332"/>
    </location>
</feature>
<dbReference type="InterPro" id="IPR003006">
    <property type="entry name" value="Ig/MHC_CS"/>
</dbReference>
<evidence type="ECO:0000313" key="4">
    <source>
        <dbReference type="EMBL" id="KAK7174710.1"/>
    </source>
</evidence>
<evidence type="ECO:0000313" key="5">
    <source>
        <dbReference type="Proteomes" id="UP001364617"/>
    </source>
</evidence>
<dbReference type="InterPro" id="IPR050380">
    <property type="entry name" value="Immune_Resp_Modulators"/>
</dbReference>
<feature type="domain" description="Ig-like" evidence="3">
    <location>
        <begin position="187"/>
        <end position="278"/>
    </location>
</feature>
<reference evidence="4 5" key="1">
    <citation type="submission" date="2024-02" db="EMBL/GenBank/DDBJ databases">
        <title>Chromosome-level genome assembly of the Eurasian Minnow (Phoxinus phoxinus).</title>
        <authorList>
            <person name="Oriowo T.O."/>
            <person name="Martin S."/>
            <person name="Stange M."/>
            <person name="Chrysostomakis Y."/>
            <person name="Brown T."/>
            <person name="Winkler S."/>
            <person name="Kukowka S."/>
            <person name="Myers E.W."/>
            <person name="Bohne A."/>
        </authorList>
    </citation>
    <scope>NUCLEOTIDE SEQUENCE [LARGE SCALE GENOMIC DNA]</scope>
    <source>
        <strain evidence="4">ZFMK-TIS-60720</strain>
        <tissue evidence="4">Whole Organism</tissue>
    </source>
</reference>
<evidence type="ECO:0000256" key="1">
    <source>
        <dbReference type="ARBA" id="ARBA00023319"/>
    </source>
</evidence>
<proteinExistence type="predicted"/>
<dbReference type="PROSITE" id="PS50835">
    <property type="entry name" value="IG_LIKE"/>
    <property type="match status" value="2"/>
</dbReference>
<dbReference type="InterPro" id="IPR007110">
    <property type="entry name" value="Ig-like_dom"/>
</dbReference>
<protein>
    <recommendedName>
        <fullName evidence="3">Ig-like domain-containing protein</fullName>
    </recommendedName>
</protein>
<dbReference type="AlphaFoldDB" id="A0AAN9HDY3"/>
<dbReference type="EMBL" id="JAYKXH010000002">
    <property type="protein sequence ID" value="KAK7174710.1"/>
    <property type="molecule type" value="Genomic_DNA"/>
</dbReference>
<sequence>MCVIEDFYPKKLAVQWKVNDNSISQLKLESKLNEDTGLYTAYSFYKVSSETWNANNSYTCEVTHQGKSIIEKKNFKAKFTLTLKPPLERELFVLNKVVLQAVVSGDVKKTVEEASVSCTVNNVPVSNDIKPGNVFFDTSLFKRIHNVTIDTNKWFDGETVTCTIHDKNNNRDIKQEIHFDKGDGHKPTVTIYKPDLISNTFSLVCEVTSQKLGNVYIMWKLGKEPYIEGITSAPINKMDSTSVFSILTMSKDKYEDPDINCAVKHANMDNKESPLQVSTSKTEPPEPEKGFALHCNKDVLEEDEFTSLWSTATSFIFLFLFSLTYSAVLSLFKMKH</sequence>
<keyword evidence="2" id="KW-0812">Transmembrane</keyword>
<dbReference type="Proteomes" id="UP001364617">
    <property type="component" value="Unassembled WGS sequence"/>
</dbReference>
<dbReference type="Pfam" id="PF07654">
    <property type="entry name" value="C1-set"/>
    <property type="match status" value="1"/>
</dbReference>
<keyword evidence="2" id="KW-0472">Membrane</keyword>
<dbReference type="InterPro" id="IPR003597">
    <property type="entry name" value="Ig_C1-set"/>
</dbReference>
<dbReference type="PROSITE" id="PS00290">
    <property type="entry name" value="IG_MHC"/>
    <property type="match status" value="1"/>
</dbReference>
<keyword evidence="5" id="KW-1185">Reference proteome</keyword>
<dbReference type="PANTHER" id="PTHR23411">
    <property type="entry name" value="TAPASIN"/>
    <property type="match status" value="1"/>
</dbReference>